<dbReference type="EMBL" id="JAMXQV010000003">
    <property type="protein sequence ID" value="MCR6482725.1"/>
    <property type="molecule type" value="Genomic_DNA"/>
</dbReference>
<dbReference type="RefSeq" id="WP_257919352.1">
    <property type="nucleotide sequence ID" value="NZ_JAMXQV010000003.1"/>
</dbReference>
<reference evidence="1" key="1">
    <citation type="submission" date="2022-06" db="EMBL/GenBank/DDBJ databases">
        <title>Amycolatopsis iheyaensis sp. nov., a new species of the genus Amycolatopsis isolated from soil in Iheya island, Japan.</title>
        <authorList>
            <person name="Ngamcharungchit C."/>
            <person name="Kanto H."/>
            <person name="Take A."/>
            <person name="Intra B."/>
            <person name="Matsumoto A."/>
            <person name="Panbangred W."/>
            <person name="Inahashi Y."/>
        </authorList>
    </citation>
    <scope>NUCLEOTIDE SEQUENCE</scope>
    <source>
        <strain evidence="1">OK19-0408</strain>
    </source>
</reference>
<dbReference type="Proteomes" id="UP001144096">
    <property type="component" value="Unassembled WGS sequence"/>
</dbReference>
<organism evidence="1 2">
    <name type="scientific">Amycolatopsis iheyensis</name>
    <dbReference type="NCBI Taxonomy" id="2945988"/>
    <lineage>
        <taxon>Bacteria</taxon>
        <taxon>Bacillati</taxon>
        <taxon>Actinomycetota</taxon>
        <taxon>Actinomycetes</taxon>
        <taxon>Pseudonocardiales</taxon>
        <taxon>Pseudonocardiaceae</taxon>
        <taxon>Amycolatopsis</taxon>
    </lineage>
</organism>
<accession>A0A9X2SJV0</accession>
<protein>
    <submittedName>
        <fullName evidence="1">Uncharacterized protein</fullName>
    </submittedName>
</protein>
<evidence type="ECO:0000313" key="1">
    <source>
        <dbReference type="EMBL" id="MCR6482725.1"/>
    </source>
</evidence>
<dbReference type="AlphaFoldDB" id="A0A9X2SJV0"/>
<evidence type="ECO:0000313" key="2">
    <source>
        <dbReference type="Proteomes" id="UP001144096"/>
    </source>
</evidence>
<proteinExistence type="predicted"/>
<keyword evidence="2" id="KW-1185">Reference proteome</keyword>
<comment type="caution">
    <text evidence="1">The sequence shown here is derived from an EMBL/GenBank/DDBJ whole genome shotgun (WGS) entry which is preliminary data.</text>
</comment>
<name>A0A9X2SJV0_9PSEU</name>
<sequence length="185" mass="21023">MGDAAPDQLGRLPERHEIALLSAQHKILAALRQEHRVQQAWQEYQRERSLTSCKETDQATKKEASLEQQDLNKELSHLIFEAYHALVTGPKMIDETSLHSSHHGPNIAAWIQMLQHAFESTRAPSPQDSDISYQFDISNLMGTPDHLDAIGPHLELKALHSTLLYSNMTIARRLMWHFESADPNT</sequence>
<gene>
    <name evidence="1" type="ORF">M8542_07840</name>
</gene>